<comment type="caution">
    <text evidence="2">The sequence shown here is derived from an EMBL/GenBank/DDBJ whole genome shotgun (WGS) entry which is preliminary data.</text>
</comment>
<reference evidence="2 3" key="1">
    <citation type="submission" date="2016-12" db="EMBL/GenBank/DDBJ databases">
        <title>Draft genome sequence of Fusarium oxysporum causing rot on Narcissus.</title>
        <authorList>
            <person name="Armitage A.D."/>
            <person name="Taylor A."/>
            <person name="Clarkson J.P."/>
            <person name="Harrison R.J."/>
            <person name="Jackson A.C."/>
        </authorList>
    </citation>
    <scope>NUCLEOTIDE SEQUENCE [LARGE SCALE GENOMIC DNA]</scope>
    <source>
        <strain evidence="2 3">N139</strain>
    </source>
</reference>
<dbReference type="AlphaFoldDB" id="A0A4Q2V967"/>
<name>A0A4Q2V967_FUSOX</name>
<protein>
    <submittedName>
        <fullName evidence="2">Uncharacterized protein</fullName>
    </submittedName>
</protein>
<evidence type="ECO:0000313" key="2">
    <source>
        <dbReference type="EMBL" id="RYC80517.1"/>
    </source>
</evidence>
<dbReference type="EMBL" id="MQTW01000362">
    <property type="protein sequence ID" value="RYC80517.1"/>
    <property type="molecule type" value="Genomic_DNA"/>
</dbReference>
<organism evidence="2 3">
    <name type="scientific">Fusarium oxysporum f. sp. narcissi</name>
    <dbReference type="NCBI Taxonomy" id="451672"/>
    <lineage>
        <taxon>Eukaryota</taxon>
        <taxon>Fungi</taxon>
        <taxon>Dikarya</taxon>
        <taxon>Ascomycota</taxon>
        <taxon>Pezizomycotina</taxon>
        <taxon>Sordariomycetes</taxon>
        <taxon>Hypocreomycetidae</taxon>
        <taxon>Hypocreales</taxon>
        <taxon>Nectriaceae</taxon>
        <taxon>Fusarium</taxon>
        <taxon>Fusarium oxysporum species complex</taxon>
    </lineage>
</organism>
<feature type="compositionally biased region" description="Polar residues" evidence="1">
    <location>
        <begin position="108"/>
        <end position="117"/>
    </location>
</feature>
<feature type="compositionally biased region" description="Polar residues" evidence="1">
    <location>
        <begin position="480"/>
        <end position="496"/>
    </location>
</feature>
<gene>
    <name evidence="2" type="ORF">BFJ63_vAg16598</name>
</gene>
<feature type="region of interest" description="Disordered" evidence="1">
    <location>
        <begin position="479"/>
        <end position="498"/>
    </location>
</feature>
<evidence type="ECO:0000256" key="1">
    <source>
        <dbReference type="SAM" id="MobiDB-lite"/>
    </source>
</evidence>
<feature type="region of interest" description="Disordered" evidence="1">
    <location>
        <begin position="72"/>
        <end position="151"/>
    </location>
</feature>
<feature type="compositionally biased region" description="Polar residues" evidence="1">
    <location>
        <begin position="81"/>
        <end position="93"/>
    </location>
</feature>
<evidence type="ECO:0000313" key="3">
    <source>
        <dbReference type="Proteomes" id="UP000290540"/>
    </source>
</evidence>
<dbReference type="Proteomes" id="UP000290540">
    <property type="component" value="Unassembled WGS sequence"/>
</dbReference>
<sequence length="618" mass="68140">MDTDKPLHDLFHILGFFFISVAKIQHPAIRSYVEISDACKIIAQDVPEAVRNKLHRLGTEVQAEFRKVPYEQISPDHSCPPDTTTATIVQHGSPNGPDEQQVEHDSPTRTFQPSKQTLAAGAEFSRSQSSRKEKSPREGSSTGTKCSPEDNEQPFLIADLKSWAQSPKPFLSSGTISIDDLAVFDYIQALEKSSQMTKIARRFALLQLWVSKEVWRPLPPQEFKKRLGTASGAKFNRWLREGRTLFLLKAHIALSAELKADLHTNAEPNINKESYNNIELLLQSQHTEEAKKIVSCFDVKELELPRSCEDCVTNSKLYRDAASSISKYLEELHIKRLFGDQTQLRHRLEVRENDRPAKRRRRSYEIPRESPSNLIVIPYRFDRGPMHSGNRGLPYAMESTTDAGSDGGHEVRSTSTDMGITVSGSHEGAGSQSGALVMPGSNSSLIVTPPLTATAGGYETQPSTETTPVRNIEAGMGPTQGYSSTGHHNTSTNQLSGGHLDRPCADRVEELHDCHDNISQFSSVCFGIYEAPSQASLPSLNDPQFASCQLHNLPDSGVLLSDPATSCSNEVIGHVKNISGTLAMDTGDRFNPDCPSNFDDILCNSSTFDFGTLLAFPT</sequence>
<accession>A0A4Q2V967</accession>
<proteinExistence type="predicted"/>